<keyword evidence="3" id="KW-1185">Reference proteome</keyword>
<comment type="caution">
    <text evidence="2">The sequence shown here is derived from an EMBL/GenBank/DDBJ whole genome shotgun (WGS) entry which is preliminary data.</text>
</comment>
<proteinExistence type="predicted"/>
<evidence type="ECO:0000313" key="2">
    <source>
        <dbReference type="EMBL" id="KAF6842514.1"/>
    </source>
</evidence>
<evidence type="ECO:0000313" key="3">
    <source>
        <dbReference type="Proteomes" id="UP000639643"/>
    </source>
</evidence>
<feature type="region of interest" description="Disordered" evidence="1">
    <location>
        <begin position="104"/>
        <end position="135"/>
    </location>
</feature>
<dbReference type="EMBL" id="WIGM01000069">
    <property type="protein sequence ID" value="KAF6842514.1"/>
    <property type="molecule type" value="Genomic_DNA"/>
</dbReference>
<feature type="compositionally biased region" description="Low complexity" evidence="1">
    <location>
        <begin position="19"/>
        <end position="29"/>
    </location>
</feature>
<protein>
    <submittedName>
        <fullName evidence="2">Uncharacterized protein</fullName>
    </submittedName>
</protein>
<dbReference type="AlphaFoldDB" id="A0A8H6NUB1"/>
<organism evidence="2 3">
    <name type="scientific">Colletotrichum musicola</name>
    <dbReference type="NCBI Taxonomy" id="2175873"/>
    <lineage>
        <taxon>Eukaryota</taxon>
        <taxon>Fungi</taxon>
        <taxon>Dikarya</taxon>
        <taxon>Ascomycota</taxon>
        <taxon>Pezizomycotina</taxon>
        <taxon>Sordariomycetes</taxon>
        <taxon>Hypocreomycetidae</taxon>
        <taxon>Glomerellales</taxon>
        <taxon>Glomerellaceae</taxon>
        <taxon>Colletotrichum</taxon>
        <taxon>Colletotrichum orchidearum species complex</taxon>
    </lineage>
</organism>
<gene>
    <name evidence="2" type="ORF">CMUS01_03036</name>
</gene>
<feature type="region of interest" description="Disordered" evidence="1">
    <location>
        <begin position="1"/>
        <end position="87"/>
    </location>
</feature>
<name>A0A8H6NUB1_9PEZI</name>
<reference evidence="2" key="1">
    <citation type="journal article" date="2020" name="Phytopathology">
        <title>Genome Sequence Resources of Colletotrichum truncatum, C. plurivorum, C. musicola, and C. sojae: Four Species Pathogenic to Soybean (Glycine max).</title>
        <authorList>
            <person name="Rogerio F."/>
            <person name="Boufleur T.R."/>
            <person name="Ciampi-Guillardi M."/>
            <person name="Sukno S.A."/>
            <person name="Thon M.R."/>
            <person name="Massola Junior N.S."/>
            <person name="Baroncelli R."/>
        </authorList>
    </citation>
    <scope>NUCLEOTIDE SEQUENCE</scope>
    <source>
        <strain evidence="2">LFN0074</strain>
    </source>
</reference>
<feature type="compositionally biased region" description="Polar residues" evidence="1">
    <location>
        <begin position="1"/>
        <end position="17"/>
    </location>
</feature>
<feature type="compositionally biased region" description="Low complexity" evidence="1">
    <location>
        <begin position="53"/>
        <end position="64"/>
    </location>
</feature>
<evidence type="ECO:0000256" key="1">
    <source>
        <dbReference type="SAM" id="MobiDB-lite"/>
    </source>
</evidence>
<dbReference type="Proteomes" id="UP000639643">
    <property type="component" value="Unassembled WGS sequence"/>
</dbReference>
<sequence length="343" mass="37158">MNGTQQTQDVAAQQPLQPATANANGSSTAAKKRKKEGLKPIITTDTPPESVLQQQFSSVPSSTSVPPPAQSPGPRRADCPAPGHLELPRQCGEMERIRRCIRTATTKKGYEKPKEERELSRNRPPTQPLGNTTGSVTRLGGGRIRCWCRTQADGEISVLARERKTRANEGCPSTDFTGRQLSSSCQDLGMNTYDAPCSARATDVLMYGRRRRRDGWYRGLILSPEDLLGALLILGAGAGGPDFASPDHSFSFPSLFSSSHLLRVAPAPPSSLSSFLRHHRPGRLAATLLCAAVRFWKSPYGVAQRHLILRCGAVHCGALPLAGWLRAIQRDARQGKATHATLP</sequence>
<dbReference type="OrthoDB" id="4851754at2759"/>
<feature type="compositionally biased region" description="Basic and acidic residues" evidence="1">
    <location>
        <begin position="108"/>
        <end position="121"/>
    </location>
</feature>
<accession>A0A8H6NUB1</accession>